<sequence>MDIQTRKINFVQEFLKLQNEELITHLEDILSKAKTVKQRSPMSIDEFNARIDQSLEDSDNDRVIHVDDLLSEIEKWE</sequence>
<proteinExistence type="predicted"/>
<gene>
    <name evidence="1" type="ORF">AAEO56_15085</name>
</gene>
<evidence type="ECO:0000313" key="2">
    <source>
        <dbReference type="Proteomes" id="UP001464555"/>
    </source>
</evidence>
<comment type="caution">
    <text evidence="1">The sequence shown here is derived from an EMBL/GenBank/DDBJ whole genome shotgun (WGS) entry which is preliminary data.</text>
</comment>
<evidence type="ECO:0008006" key="3">
    <source>
        <dbReference type="Google" id="ProtNLM"/>
    </source>
</evidence>
<name>A0ABU9HZK2_9FLAO</name>
<dbReference type="RefSeq" id="WP_341697892.1">
    <property type="nucleotide sequence ID" value="NZ_JBBYHR010000009.1"/>
</dbReference>
<accession>A0ABU9HZK2</accession>
<dbReference type="EMBL" id="JBBYHR010000009">
    <property type="protein sequence ID" value="MEL1245597.1"/>
    <property type="molecule type" value="Genomic_DNA"/>
</dbReference>
<protein>
    <recommendedName>
        <fullName evidence="3">Addiction module component</fullName>
    </recommendedName>
</protein>
<reference evidence="1 2" key="1">
    <citation type="submission" date="2024-04" db="EMBL/GenBank/DDBJ databases">
        <title>Flavobacterium sp. DGU11 16S ribosomal RNA gene Genome sequencing and assembly.</title>
        <authorList>
            <person name="Park S."/>
        </authorList>
    </citation>
    <scope>NUCLEOTIDE SEQUENCE [LARGE SCALE GENOMIC DNA]</scope>
    <source>
        <strain evidence="1 2">DGU11</strain>
    </source>
</reference>
<evidence type="ECO:0000313" key="1">
    <source>
        <dbReference type="EMBL" id="MEL1245597.1"/>
    </source>
</evidence>
<organism evidence="1 2">
    <name type="scientific">Flavobacterium arundinis</name>
    <dbReference type="NCBI Taxonomy" id="3139143"/>
    <lineage>
        <taxon>Bacteria</taxon>
        <taxon>Pseudomonadati</taxon>
        <taxon>Bacteroidota</taxon>
        <taxon>Flavobacteriia</taxon>
        <taxon>Flavobacteriales</taxon>
        <taxon>Flavobacteriaceae</taxon>
        <taxon>Flavobacterium</taxon>
    </lineage>
</organism>
<dbReference type="Proteomes" id="UP001464555">
    <property type="component" value="Unassembled WGS sequence"/>
</dbReference>
<keyword evidence="2" id="KW-1185">Reference proteome</keyword>